<gene>
    <name evidence="1" type="ORF">I9W82_003139</name>
</gene>
<comment type="caution">
    <text evidence="1">The sequence shown here is derived from an EMBL/GenBank/DDBJ whole genome shotgun (WGS) entry which is preliminary data.</text>
</comment>
<name>A0A8H7ZIM2_9ASCO</name>
<organism evidence="1 2">
    <name type="scientific">Candida metapsilosis</name>
    <dbReference type="NCBI Taxonomy" id="273372"/>
    <lineage>
        <taxon>Eukaryota</taxon>
        <taxon>Fungi</taxon>
        <taxon>Dikarya</taxon>
        <taxon>Ascomycota</taxon>
        <taxon>Saccharomycotina</taxon>
        <taxon>Pichiomycetes</taxon>
        <taxon>Debaryomycetaceae</taxon>
        <taxon>Candida/Lodderomyces clade</taxon>
        <taxon>Candida</taxon>
    </lineage>
</organism>
<reference evidence="1 2" key="1">
    <citation type="submission" date="2020-12" db="EMBL/GenBank/DDBJ databases">
        <title>Effect of drift, selection, and recombination on the evolution of hybrid genomes in Candida yeast pathogens.</title>
        <authorList>
            <person name="Mixao V."/>
            <person name="Ksiezopolska E."/>
            <person name="Saus E."/>
            <person name="Boekhout T."/>
            <person name="Gacser A."/>
            <person name="Gabaldon T."/>
        </authorList>
    </citation>
    <scope>NUCLEOTIDE SEQUENCE [LARGE SCALE GENOMIC DNA]</scope>
    <source>
        <strain evidence="1 2">BP57</strain>
    </source>
</reference>
<dbReference type="EMBL" id="JAEOAQ010000003">
    <property type="protein sequence ID" value="KAG5419372.1"/>
    <property type="molecule type" value="Genomic_DNA"/>
</dbReference>
<dbReference type="RefSeq" id="XP_067548488.1">
    <property type="nucleotide sequence ID" value="XM_067692072.1"/>
</dbReference>
<dbReference type="OrthoDB" id="4020392at2759"/>
<protein>
    <submittedName>
        <fullName evidence="1">Uncharacterized protein</fullName>
    </submittedName>
</protein>
<accession>A0A8H7ZIM2</accession>
<keyword evidence="2" id="KW-1185">Reference proteome</keyword>
<evidence type="ECO:0000313" key="1">
    <source>
        <dbReference type="EMBL" id="KAG5419372.1"/>
    </source>
</evidence>
<dbReference type="Proteomes" id="UP000669133">
    <property type="component" value="Unassembled WGS sequence"/>
</dbReference>
<proteinExistence type="predicted"/>
<evidence type="ECO:0000313" key="2">
    <source>
        <dbReference type="Proteomes" id="UP000669133"/>
    </source>
</evidence>
<sequence>MSRLPSKTIDILKQTLKLYNSIEIDEIHIFTADDELQYIGTYNVNQQIQSDLSEDRIGHYRQLINAIGSDNQKLVNFSSGASETYICHVLDKFVVLYRLSEGDGKGKTPVTVV</sequence>
<dbReference type="AlphaFoldDB" id="A0A8H7ZIM2"/>
<dbReference type="GeneID" id="93651768"/>